<comment type="caution">
    <text evidence="2">The sequence shown here is derived from an EMBL/GenBank/DDBJ whole genome shotgun (WGS) entry which is preliminary data.</text>
</comment>
<sequence length="255" mass="26785">DIDGAFGRDGAQHLHGTHIVVTGGKKIAITIKDDSVKAPVGGGCYDLLGDQLVPVDILSLEYIAMKGQLSTVPENLYIVATTDNTDIWMEGNVGAPDANINTGETYKYTFAAVDYVHVRASDPVIVLHVSGFGCEVGGAILPPTDYCTGSTQVGFTRSTDQGFFLNLMVRNGAEDGFLLNGAPTGLITAGDFGAITGTTDWLAARIGPLSTADIPVGAQSLISNTIDVFHLGIINGSNTGGTRFGYFSDYNEMEV</sequence>
<dbReference type="AlphaFoldDB" id="X0W4C1"/>
<dbReference type="EMBL" id="BARS01038684">
    <property type="protein sequence ID" value="GAG25410.1"/>
    <property type="molecule type" value="Genomic_DNA"/>
</dbReference>
<name>X0W4C1_9ZZZZ</name>
<evidence type="ECO:0000313" key="2">
    <source>
        <dbReference type="EMBL" id="GAG25410.1"/>
    </source>
</evidence>
<accession>X0W4C1</accession>
<evidence type="ECO:0000259" key="1">
    <source>
        <dbReference type="Pfam" id="PF17517"/>
    </source>
</evidence>
<protein>
    <recommendedName>
        <fullName evidence="1">IgGFc-binding protein N-terminal domain-containing protein</fullName>
    </recommendedName>
</protein>
<dbReference type="InterPro" id="IPR035234">
    <property type="entry name" value="IgGFc-bd_N"/>
</dbReference>
<feature type="non-terminal residue" evidence="2">
    <location>
        <position position="255"/>
    </location>
</feature>
<reference evidence="2" key="1">
    <citation type="journal article" date="2014" name="Front. Microbiol.">
        <title>High frequency of phylogenetically diverse reductive dehalogenase-homologous genes in deep subseafloor sedimentary metagenomes.</title>
        <authorList>
            <person name="Kawai M."/>
            <person name="Futagami T."/>
            <person name="Toyoda A."/>
            <person name="Takaki Y."/>
            <person name="Nishi S."/>
            <person name="Hori S."/>
            <person name="Arai W."/>
            <person name="Tsubouchi T."/>
            <person name="Morono Y."/>
            <person name="Uchiyama I."/>
            <person name="Ito T."/>
            <person name="Fujiyama A."/>
            <person name="Inagaki F."/>
            <person name="Takami H."/>
        </authorList>
    </citation>
    <scope>NUCLEOTIDE SEQUENCE</scope>
    <source>
        <strain evidence="2">Expedition CK06-06</strain>
    </source>
</reference>
<feature type="non-terminal residue" evidence="2">
    <location>
        <position position="1"/>
    </location>
</feature>
<feature type="domain" description="IgGFc-binding protein N-terminal" evidence="1">
    <location>
        <begin position="12"/>
        <end position="194"/>
    </location>
</feature>
<organism evidence="2">
    <name type="scientific">marine sediment metagenome</name>
    <dbReference type="NCBI Taxonomy" id="412755"/>
    <lineage>
        <taxon>unclassified sequences</taxon>
        <taxon>metagenomes</taxon>
        <taxon>ecological metagenomes</taxon>
    </lineage>
</organism>
<gene>
    <name evidence="2" type="ORF">S01H1_59166</name>
</gene>
<proteinExistence type="predicted"/>
<dbReference type="Pfam" id="PF17517">
    <property type="entry name" value="IgGFc_binding"/>
    <property type="match status" value="1"/>
</dbReference>